<gene>
    <name evidence="3" type="ORF">BN8_05537</name>
</gene>
<organism evidence="3 4">
    <name type="scientific">Fibrisoma limi BUZ 3</name>
    <dbReference type="NCBI Taxonomy" id="1185876"/>
    <lineage>
        <taxon>Bacteria</taxon>
        <taxon>Pseudomonadati</taxon>
        <taxon>Bacteroidota</taxon>
        <taxon>Cytophagia</taxon>
        <taxon>Cytophagales</taxon>
        <taxon>Spirosomataceae</taxon>
        <taxon>Fibrisoma</taxon>
    </lineage>
</organism>
<dbReference type="AlphaFoldDB" id="I2GQN9"/>
<feature type="region of interest" description="Disordered" evidence="1">
    <location>
        <begin position="81"/>
        <end position="116"/>
    </location>
</feature>
<dbReference type="RefSeq" id="WP_009284782.1">
    <property type="nucleotide sequence ID" value="NZ_CAIT01000009.1"/>
</dbReference>
<dbReference type="eggNOG" id="ENOG50330W3">
    <property type="taxonomic scope" value="Bacteria"/>
</dbReference>
<keyword evidence="2" id="KW-1133">Transmembrane helix</keyword>
<evidence type="ECO:0008006" key="5">
    <source>
        <dbReference type="Google" id="ProtNLM"/>
    </source>
</evidence>
<accession>I2GQN9</accession>
<evidence type="ECO:0000256" key="1">
    <source>
        <dbReference type="SAM" id="MobiDB-lite"/>
    </source>
</evidence>
<dbReference type="STRING" id="1185876.BN8_05537"/>
<protein>
    <recommendedName>
        <fullName evidence="5">Outer membrane protein beta-barrel domain-containing protein</fullName>
    </recommendedName>
</protein>
<sequence length="440" mass="49250">MNTPEDEQAWDDLFRQRLENYEAEPAADALSRILAGTPKPTRMNRGRVAGRVAVALLLLVGASWWILDRWTTLPEKPTAAGISPVGATRKPAAPSTMATSPKTLSPIPSPAGPEQSVAVGTIAPRQKTVTEPAQKTFSYRPSETSWQTQAATYQRPTPTTYYENVQAARSAYPGWDDTSSTDMVSVLTEVASIAEPMQVNRLQHLGLRWPQFASPTLPINLQQSDIDALPSVSRRRQSSLYASVMALYSYRRISPNTNDEVYIRQIQSGRTFSSDRIGSRIQIGKEWRLTQRLGLRTGLTYGQLRTSMRYRLQTLFTDSTQVNWVNDQTVRITPMTDRPLSVASRYHFVGLNTDLIVSLGNGRLWSHYVTAGVTVGGYVAPVRRQSAFLQASYGIERPLTSDLWLRIEPSVQYSLNAISDRRNLCKIRPYTYGLSISFRK</sequence>
<evidence type="ECO:0000313" key="4">
    <source>
        <dbReference type="Proteomes" id="UP000009309"/>
    </source>
</evidence>
<comment type="caution">
    <text evidence="3">The sequence shown here is derived from an EMBL/GenBank/DDBJ whole genome shotgun (WGS) entry which is preliminary data.</text>
</comment>
<reference evidence="3 4" key="1">
    <citation type="journal article" date="2012" name="J. Bacteriol.">
        <title>Genome Sequence of the Filamentous Bacterium Fibrisoma limi BUZ 3T.</title>
        <authorList>
            <person name="Filippini M."/>
            <person name="Qi W."/>
            <person name="Jaenicke S."/>
            <person name="Goesmann A."/>
            <person name="Smits T.H."/>
            <person name="Bagheri H.C."/>
        </authorList>
    </citation>
    <scope>NUCLEOTIDE SEQUENCE [LARGE SCALE GENOMIC DNA]</scope>
    <source>
        <strain evidence="4">BUZ 3T</strain>
    </source>
</reference>
<feature type="transmembrane region" description="Helical" evidence="2">
    <location>
        <begin position="48"/>
        <end position="67"/>
    </location>
</feature>
<keyword evidence="2" id="KW-0472">Membrane</keyword>
<dbReference type="EMBL" id="CAIT01000009">
    <property type="protein sequence ID" value="CCH56217.1"/>
    <property type="molecule type" value="Genomic_DNA"/>
</dbReference>
<keyword evidence="4" id="KW-1185">Reference proteome</keyword>
<name>I2GQN9_9BACT</name>
<evidence type="ECO:0000256" key="2">
    <source>
        <dbReference type="SAM" id="Phobius"/>
    </source>
</evidence>
<evidence type="ECO:0000313" key="3">
    <source>
        <dbReference type="EMBL" id="CCH56217.1"/>
    </source>
</evidence>
<proteinExistence type="predicted"/>
<dbReference type="OrthoDB" id="917001at2"/>
<dbReference type="Proteomes" id="UP000009309">
    <property type="component" value="Unassembled WGS sequence"/>
</dbReference>
<keyword evidence="2" id="KW-0812">Transmembrane</keyword>